<proteinExistence type="predicted"/>
<dbReference type="PANTHER" id="PTHR35910">
    <property type="entry name" value="2EXR DOMAIN-CONTAINING PROTEIN"/>
    <property type="match status" value="1"/>
</dbReference>
<evidence type="ECO:0000259" key="1">
    <source>
        <dbReference type="Pfam" id="PF20150"/>
    </source>
</evidence>
<dbReference type="EMBL" id="JAZHXI010000009">
    <property type="protein sequence ID" value="KAL2067705.1"/>
    <property type="molecule type" value="Genomic_DNA"/>
</dbReference>
<sequence>MTSVLEERSSEQEVNCDDFSAMLQIFDNELPDSEQTISTEDTRLSEFTLFKNLPVELRLKIWNLCLPKGRRLCLYPDMMFRPSRSSPITSRINAESRKETLSTYSCVQLGFRMAWQVFRNPQRIFNTAREFRNSGSIPSDYLWDAAHDILRLQGRAAHQLSFDESWSLPRCSGDETKPPYGLSTLRNDETGKVENVRNLEMCWPFSLSDESYEWGKDADRRFIKCMKMFRSVREIAILEQYQPREERLKSESLTGKRRIEWIRGIFEEIQKEDSAICIPKIYLNEPLPDTRLSKMELLEMGHKV</sequence>
<feature type="domain" description="2EXR" evidence="1">
    <location>
        <begin position="47"/>
        <end position="119"/>
    </location>
</feature>
<comment type="caution">
    <text evidence="2">The sequence shown here is derived from an EMBL/GenBank/DDBJ whole genome shotgun (WGS) entry which is preliminary data.</text>
</comment>
<evidence type="ECO:0000313" key="2">
    <source>
        <dbReference type="EMBL" id="KAL2067705.1"/>
    </source>
</evidence>
<reference evidence="2 3" key="1">
    <citation type="journal article" date="2024" name="Commun. Biol.">
        <title>Comparative genomic analysis of thermophilic fungi reveals convergent evolutionary adaptations and gene losses.</title>
        <authorList>
            <person name="Steindorff A.S."/>
            <person name="Aguilar-Pontes M.V."/>
            <person name="Robinson A.J."/>
            <person name="Andreopoulos B."/>
            <person name="LaButti K."/>
            <person name="Kuo A."/>
            <person name="Mondo S."/>
            <person name="Riley R."/>
            <person name="Otillar R."/>
            <person name="Haridas S."/>
            <person name="Lipzen A."/>
            <person name="Grimwood J."/>
            <person name="Schmutz J."/>
            <person name="Clum A."/>
            <person name="Reid I.D."/>
            <person name="Moisan M.C."/>
            <person name="Butler G."/>
            <person name="Nguyen T.T.M."/>
            <person name="Dewar K."/>
            <person name="Conant G."/>
            <person name="Drula E."/>
            <person name="Henrissat B."/>
            <person name="Hansel C."/>
            <person name="Singer S."/>
            <person name="Hutchinson M.I."/>
            <person name="de Vries R.P."/>
            <person name="Natvig D.O."/>
            <person name="Powell A.J."/>
            <person name="Tsang A."/>
            <person name="Grigoriev I.V."/>
        </authorList>
    </citation>
    <scope>NUCLEOTIDE SEQUENCE [LARGE SCALE GENOMIC DNA]</scope>
    <source>
        <strain evidence="2 3">CBS 494.80</strain>
    </source>
</reference>
<accession>A0ABR4CD77</accession>
<protein>
    <recommendedName>
        <fullName evidence="1">2EXR domain-containing protein</fullName>
    </recommendedName>
</protein>
<dbReference type="PANTHER" id="PTHR35910:SF6">
    <property type="entry name" value="2EXR DOMAIN-CONTAINING PROTEIN"/>
    <property type="match status" value="1"/>
</dbReference>
<dbReference type="Proteomes" id="UP001595075">
    <property type="component" value="Unassembled WGS sequence"/>
</dbReference>
<organism evidence="2 3">
    <name type="scientific">Oculimacula yallundae</name>
    <dbReference type="NCBI Taxonomy" id="86028"/>
    <lineage>
        <taxon>Eukaryota</taxon>
        <taxon>Fungi</taxon>
        <taxon>Dikarya</taxon>
        <taxon>Ascomycota</taxon>
        <taxon>Pezizomycotina</taxon>
        <taxon>Leotiomycetes</taxon>
        <taxon>Helotiales</taxon>
        <taxon>Ploettnerulaceae</taxon>
        <taxon>Oculimacula</taxon>
    </lineage>
</organism>
<keyword evidence="3" id="KW-1185">Reference proteome</keyword>
<dbReference type="Pfam" id="PF20150">
    <property type="entry name" value="2EXR"/>
    <property type="match status" value="1"/>
</dbReference>
<evidence type="ECO:0000313" key="3">
    <source>
        <dbReference type="Proteomes" id="UP001595075"/>
    </source>
</evidence>
<dbReference type="InterPro" id="IPR045518">
    <property type="entry name" value="2EXR"/>
</dbReference>
<gene>
    <name evidence="2" type="ORF">VTL71DRAFT_15801</name>
</gene>
<name>A0ABR4CD77_9HELO</name>